<evidence type="ECO:0000313" key="2">
    <source>
        <dbReference type="Proteomes" id="UP000274601"/>
    </source>
</evidence>
<evidence type="ECO:0008006" key="3">
    <source>
        <dbReference type="Google" id="ProtNLM"/>
    </source>
</evidence>
<proteinExistence type="predicted"/>
<dbReference type="Proteomes" id="UP000274601">
    <property type="component" value="Unassembled WGS sequence"/>
</dbReference>
<dbReference type="AlphaFoldDB" id="A0A495QYD1"/>
<sequence>MSSASYSHRRVHRAIICVDIESFCRPGRNDAQRADMRRGLYDVLERAFTWAGIDANDRYHEDRGDGAFFLVPTEGPQSRLVEPLPFHLASELGRYNQAASPATRIRLRVALHAGYVHHDPRGVVGTALNEAFRLLDAPVLKRTLQDTSGDLAFIASDQFHQDVIRSRRVFDSSADRKVRVTVKDPHVEAWICAFSEQDEAGRQYQDALGRVRAALASVDGTLRKAKEVRDATVQKVSSPVPEVPDVGLKELRARLAGTDEPRERHRWARLLAGAAELERAAATALAQAEAALADVQEPLDVREELRGRLGSLQVMARNLGRAEDARLDGLYRAAHDLLWTAPCDLDAAESAVLRYIQELQDG</sequence>
<evidence type="ECO:0000313" key="1">
    <source>
        <dbReference type="EMBL" id="RKS78946.1"/>
    </source>
</evidence>
<protein>
    <recommendedName>
        <fullName evidence="3">Guanylate cyclase domain-containing protein</fullName>
    </recommendedName>
</protein>
<reference evidence="1 2" key="1">
    <citation type="submission" date="2018-10" db="EMBL/GenBank/DDBJ databases">
        <title>Genomic Encyclopedia of Archaeal and Bacterial Type Strains, Phase II (KMG-II): from individual species to whole genera.</title>
        <authorList>
            <person name="Goeker M."/>
        </authorList>
    </citation>
    <scope>NUCLEOTIDE SEQUENCE [LARGE SCALE GENOMIC DNA]</scope>
    <source>
        <strain evidence="1 2">DSM 43383</strain>
    </source>
</reference>
<dbReference type="RefSeq" id="WP_147449276.1">
    <property type="nucleotide sequence ID" value="NZ_RBWU01000001.1"/>
</dbReference>
<gene>
    <name evidence="1" type="ORF">BZB76_0384</name>
</gene>
<comment type="caution">
    <text evidence="1">The sequence shown here is derived from an EMBL/GenBank/DDBJ whole genome shotgun (WGS) entry which is preliminary data.</text>
</comment>
<organism evidence="1 2">
    <name type="scientific">Actinomadura pelletieri DSM 43383</name>
    <dbReference type="NCBI Taxonomy" id="1120940"/>
    <lineage>
        <taxon>Bacteria</taxon>
        <taxon>Bacillati</taxon>
        <taxon>Actinomycetota</taxon>
        <taxon>Actinomycetes</taxon>
        <taxon>Streptosporangiales</taxon>
        <taxon>Thermomonosporaceae</taxon>
        <taxon>Actinomadura</taxon>
    </lineage>
</organism>
<name>A0A495QYD1_9ACTN</name>
<keyword evidence="2" id="KW-1185">Reference proteome</keyword>
<dbReference type="OrthoDB" id="3482507at2"/>
<accession>A0A495QYD1</accession>
<dbReference type="EMBL" id="RBWU01000001">
    <property type="protein sequence ID" value="RKS78946.1"/>
    <property type="molecule type" value="Genomic_DNA"/>
</dbReference>